<dbReference type="EMBL" id="CP122379">
    <property type="protein sequence ID" value="WGF93313.1"/>
    <property type="molecule type" value="Genomic_DNA"/>
</dbReference>
<reference evidence="1 2" key="1">
    <citation type="submission" date="2023-04" db="EMBL/GenBank/DDBJ databases">
        <title>Taxonomic identification of the Arctic strain Aequorivita sp. nov. and transcriptomic analysis in response to temperature stress.</title>
        <authorList>
            <person name="Liu W."/>
            <person name="Cong B."/>
            <person name="Lin J."/>
        </authorList>
    </citation>
    <scope>NUCLEOTIDE SEQUENCE [LARGE SCALE GENOMIC DNA]</scope>
    <source>
        <strain evidence="1 2">Ant34-E75</strain>
    </source>
</reference>
<accession>A0ABY8KW52</accession>
<name>A0ABY8KW52_9FLAO</name>
<proteinExistence type="predicted"/>
<dbReference type="RefSeq" id="WP_279449386.1">
    <property type="nucleotide sequence ID" value="NZ_CP122379.1"/>
</dbReference>
<organism evidence="1 2">
    <name type="scientific">Aequorivita marisscotiae</name>
    <dbReference type="NCBI Taxonomy" id="3040348"/>
    <lineage>
        <taxon>Bacteria</taxon>
        <taxon>Pseudomonadati</taxon>
        <taxon>Bacteroidota</taxon>
        <taxon>Flavobacteriia</taxon>
        <taxon>Flavobacteriales</taxon>
        <taxon>Flavobacteriaceae</taxon>
        <taxon>Aequorivita</taxon>
    </lineage>
</organism>
<sequence length="273" mass="31517">MNIKLNLFFLLIFQIGISQQYDTVYIEAENIDENNKIYKPGSVFIYDYEINLNGEKLKLKRNEGMFANSNFELTPISTDSIGVTKIHLIVQPIENNNRSNENQTQISYLQEPTFASITSTGAVENEKNVWIHPIRSGFFNCLETASFPFVKTPLKLNSTWTDKMQIGEGWGNKMWGTWEGKLLLTYNYKIVGTETLDTEMGKVPCFIVESTATSNLGVTKLKSFFSEIYGFVRLEYELLNNLKVNMWLIETKNEVEFNDTGTFFKTKKYMKQQ</sequence>
<evidence type="ECO:0000313" key="1">
    <source>
        <dbReference type="EMBL" id="WGF93313.1"/>
    </source>
</evidence>
<dbReference type="Proteomes" id="UP001238523">
    <property type="component" value="Chromosome"/>
</dbReference>
<keyword evidence="2" id="KW-1185">Reference proteome</keyword>
<protein>
    <recommendedName>
        <fullName evidence="3">GLPGLI family protein</fullName>
    </recommendedName>
</protein>
<evidence type="ECO:0008006" key="3">
    <source>
        <dbReference type="Google" id="ProtNLM"/>
    </source>
</evidence>
<gene>
    <name evidence="1" type="ORF">QCQ61_03770</name>
</gene>
<evidence type="ECO:0000313" key="2">
    <source>
        <dbReference type="Proteomes" id="UP001238523"/>
    </source>
</evidence>